<keyword evidence="2 4" id="KW-0560">Oxidoreductase</keyword>
<keyword evidence="5" id="KW-1185">Reference proteome</keyword>
<reference evidence="4 5" key="1">
    <citation type="submission" date="2024-01" db="EMBL/GenBank/DDBJ databases">
        <title>Draft genome sequence of Gordonia sp. PKS22-38.</title>
        <authorList>
            <person name="Suphannarot A."/>
            <person name="Mingma R."/>
        </authorList>
    </citation>
    <scope>NUCLEOTIDE SEQUENCE [LARGE SCALE GENOMIC DNA]</scope>
    <source>
        <strain evidence="4 5">PKS22-38</strain>
    </source>
</reference>
<dbReference type="InterPro" id="IPR051545">
    <property type="entry name" value="NAD(P)H_dehydrogenase_qn"/>
</dbReference>
<name>A0ABU7MRN6_9ACTN</name>
<dbReference type="EC" id="1.-.-.-" evidence="4"/>
<evidence type="ECO:0000259" key="3">
    <source>
        <dbReference type="Pfam" id="PF02525"/>
    </source>
</evidence>
<accession>A0ABU7MRN6</accession>
<comment type="caution">
    <text evidence="4">The sequence shown here is derived from an EMBL/GenBank/DDBJ whole genome shotgun (WGS) entry which is preliminary data.</text>
</comment>
<dbReference type="PANTHER" id="PTHR10204:SF34">
    <property type="entry name" value="NAD(P)H DEHYDROGENASE [QUINONE] 1 ISOFORM 1"/>
    <property type="match status" value="1"/>
</dbReference>
<gene>
    <name evidence="4" type="ORF">V1Y59_07855</name>
</gene>
<evidence type="ECO:0000256" key="2">
    <source>
        <dbReference type="ARBA" id="ARBA00023002"/>
    </source>
</evidence>
<evidence type="ECO:0000256" key="1">
    <source>
        <dbReference type="ARBA" id="ARBA00006252"/>
    </source>
</evidence>
<dbReference type="Proteomes" id="UP001335729">
    <property type="component" value="Unassembled WGS sequence"/>
</dbReference>
<protein>
    <submittedName>
        <fullName evidence="4">NAD(P)H-dependent oxidoreductase</fullName>
        <ecNumber evidence="4">1.-.-.-</ecNumber>
    </submittedName>
</protein>
<dbReference type="PANTHER" id="PTHR10204">
    <property type="entry name" value="NAD P H OXIDOREDUCTASE-RELATED"/>
    <property type="match status" value="1"/>
</dbReference>
<dbReference type="RefSeq" id="WP_330504249.1">
    <property type="nucleotide sequence ID" value="NZ_JAZDUE010000005.1"/>
</dbReference>
<feature type="domain" description="Flavodoxin-like fold" evidence="3">
    <location>
        <begin position="22"/>
        <end position="207"/>
    </location>
</feature>
<proteinExistence type="inferred from homology"/>
<dbReference type="EMBL" id="JAZDUE010000005">
    <property type="protein sequence ID" value="MEE4022986.1"/>
    <property type="molecule type" value="Genomic_DNA"/>
</dbReference>
<dbReference type="Gene3D" id="3.40.50.360">
    <property type="match status" value="1"/>
</dbReference>
<dbReference type="GO" id="GO:0016491">
    <property type="term" value="F:oxidoreductase activity"/>
    <property type="evidence" value="ECO:0007669"/>
    <property type="project" value="UniProtKB-KW"/>
</dbReference>
<sequence length="254" mass="28490">MSLPRRAATGMRTTRGDVARTMKALWVVAHPDPSSLNRHLHRFGAQVLRDEGWQVLESDLYAMQWDPVLREEGGDDVEAEQQKLRDADLVVLQFPLWWYGMPAIMKGWVDRVFERGFAYDVIDPATGRARKYGDGGLVGRRALTIVTAGDRPGSLGPRGISGDIEDVLWTTLHGTLWYTGMETLRPHLVTRARDVDESTIVEVERDLADRLRGVTDESPIPFLPLDERFYDHSIALCPDVAPDVSGNAAHRFAT</sequence>
<dbReference type="SUPFAM" id="SSF52218">
    <property type="entry name" value="Flavoproteins"/>
    <property type="match status" value="1"/>
</dbReference>
<evidence type="ECO:0000313" key="4">
    <source>
        <dbReference type="EMBL" id="MEE4022986.1"/>
    </source>
</evidence>
<organism evidence="4 5">
    <name type="scientific">Gordonia prachuapensis</name>
    <dbReference type="NCBI Taxonomy" id="3115651"/>
    <lineage>
        <taxon>Bacteria</taxon>
        <taxon>Bacillati</taxon>
        <taxon>Actinomycetota</taxon>
        <taxon>Actinomycetes</taxon>
        <taxon>Mycobacteriales</taxon>
        <taxon>Gordoniaceae</taxon>
        <taxon>Gordonia</taxon>
    </lineage>
</organism>
<evidence type="ECO:0000313" key="5">
    <source>
        <dbReference type="Proteomes" id="UP001335729"/>
    </source>
</evidence>
<dbReference type="InterPro" id="IPR029039">
    <property type="entry name" value="Flavoprotein-like_sf"/>
</dbReference>
<comment type="similarity">
    <text evidence="1">Belongs to the NAD(P)H dehydrogenase (quinone) family.</text>
</comment>
<dbReference type="Pfam" id="PF02525">
    <property type="entry name" value="Flavodoxin_2"/>
    <property type="match status" value="1"/>
</dbReference>
<dbReference type="InterPro" id="IPR003680">
    <property type="entry name" value="Flavodoxin_fold"/>
</dbReference>